<dbReference type="GO" id="GO:0016740">
    <property type="term" value="F:transferase activity"/>
    <property type="evidence" value="ECO:0007669"/>
    <property type="project" value="UniProtKB-KW"/>
</dbReference>
<proteinExistence type="predicted"/>
<keyword evidence="1" id="KW-0808">Transferase</keyword>
<dbReference type="Proteomes" id="UP000297703">
    <property type="component" value="Unassembled WGS sequence"/>
</dbReference>
<reference evidence="1 2" key="2">
    <citation type="submission" date="2019-04" db="EMBL/GenBank/DDBJ databases">
        <title>The genome sequence of big-headed turtle.</title>
        <authorList>
            <person name="Gong S."/>
        </authorList>
    </citation>
    <scope>NUCLEOTIDE SEQUENCE [LARGE SCALE GENOMIC DNA]</scope>
    <source>
        <strain evidence="1">DO16091913</strain>
        <tissue evidence="1">Muscle</tissue>
    </source>
</reference>
<sequence length="102" mass="11744">MMQSRSCEELNGLSSQGMLSSLQTSCVLLNVPVSLVLYTQNISLNGIRLSQNYFKHCRMKLSSRQICRIGLWKNTIAHNICNVFFFDWFVSLELSAHWLTQI</sequence>
<dbReference type="EMBL" id="QXTE01000022">
    <property type="protein sequence ID" value="TFK12408.1"/>
    <property type="molecule type" value="Genomic_DNA"/>
</dbReference>
<gene>
    <name evidence="1" type="ORF">DR999_PMT04200</name>
</gene>
<organism evidence="1 2">
    <name type="scientific">Platysternon megacephalum</name>
    <name type="common">big-headed turtle</name>
    <dbReference type="NCBI Taxonomy" id="55544"/>
    <lineage>
        <taxon>Eukaryota</taxon>
        <taxon>Metazoa</taxon>
        <taxon>Chordata</taxon>
        <taxon>Craniata</taxon>
        <taxon>Vertebrata</taxon>
        <taxon>Euteleostomi</taxon>
        <taxon>Archelosauria</taxon>
        <taxon>Testudinata</taxon>
        <taxon>Testudines</taxon>
        <taxon>Cryptodira</taxon>
        <taxon>Durocryptodira</taxon>
        <taxon>Testudinoidea</taxon>
        <taxon>Platysternidae</taxon>
        <taxon>Platysternon</taxon>
    </lineage>
</organism>
<comment type="caution">
    <text evidence="1">The sequence shown here is derived from an EMBL/GenBank/DDBJ whole genome shotgun (WGS) entry which is preliminary data.</text>
</comment>
<reference evidence="1 2" key="1">
    <citation type="submission" date="2019-04" db="EMBL/GenBank/DDBJ databases">
        <title>Draft genome of the big-headed turtle Platysternon megacephalum.</title>
        <authorList>
            <person name="Gong S."/>
        </authorList>
    </citation>
    <scope>NUCLEOTIDE SEQUENCE [LARGE SCALE GENOMIC DNA]</scope>
    <source>
        <strain evidence="1">DO16091913</strain>
        <tissue evidence="1">Muscle</tissue>
    </source>
</reference>
<evidence type="ECO:0000313" key="1">
    <source>
        <dbReference type="EMBL" id="TFK12408.1"/>
    </source>
</evidence>
<accession>A0A4D9EZ98</accession>
<keyword evidence="2" id="KW-1185">Reference proteome</keyword>
<protein>
    <submittedName>
        <fullName evidence="1">N-alpha-acetyltransferase 40</fullName>
    </submittedName>
</protein>
<dbReference type="AlphaFoldDB" id="A0A4D9EZ98"/>
<evidence type="ECO:0000313" key="2">
    <source>
        <dbReference type="Proteomes" id="UP000297703"/>
    </source>
</evidence>
<name>A0A4D9EZ98_9SAUR</name>